<gene>
    <name evidence="4" type="ORF">ACFPOG_01660</name>
</gene>
<dbReference type="InterPro" id="IPR029787">
    <property type="entry name" value="Nucleotide_cyclase"/>
</dbReference>
<feature type="transmembrane region" description="Helical" evidence="1">
    <location>
        <begin position="179"/>
        <end position="198"/>
    </location>
</feature>
<dbReference type="PANTHER" id="PTHR33121">
    <property type="entry name" value="CYCLIC DI-GMP PHOSPHODIESTERASE PDEF"/>
    <property type="match status" value="1"/>
</dbReference>
<dbReference type="Pfam" id="PF00990">
    <property type="entry name" value="GGDEF"/>
    <property type="match status" value="1"/>
</dbReference>
<reference evidence="5" key="1">
    <citation type="journal article" date="2019" name="Int. J. Syst. Evol. Microbiol.">
        <title>The Global Catalogue of Microorganisms (GCM) 10K type strain sequencing project: providing services to taxonomists for standard genome sequencing and annotation.</title>
        <authorList>
            <consortium name="The Broad Institute Genomics Platform"/>
            <consortium name="The Broad Institute Genome Sequencing Center for Infectious Disease"/>
            <person name="Wu L."/>
            <person name="Ma J."/>
        </authorList>
    </citation>
    <scope>NUCLEOTIDE SEQUENCE [LARGE SCALE GENOMIC DNA]</scope>
    <source>
        <strain evidence="5">KACC 11904</strain>
    </source>
</reference>
<evidence type="ECO:0000256" key="1">
    <source>
        <dbReference type="SAM" id="Phobius"/>
    </source>
</evidence>
<dbReference type="CDD" id="cd01948">
    <property type="entry name" value="EAL"/>
    <property type="match status" value="1"/>
</dbReference>
<protein>
    <submittedName>
        <fullName evidence="4">EAL domain-containing protein</fullName>
    </submittedName>
</protein>
<dbReference type="InterPro" id="IPR001633">
    <property type="entry name" value="EAL_dom"/>
</dbReference>
<keyword evidence="5" id="KW-1185">Reference proteome</keyword>
<feature type="transmembrane region" description="Helical" evidence="1">
    <location>
        <begin position="38"/>
        <end position="57"/>
    </location>
</feature>
<dbReference type="Gene3D" id="3.30.70.270">
    <property type="match status" value="1"/>
</dbReference>
<organism evidence="4 5">
    <name type="scientific">Paenibacillus aestuarii</name>
    <dbReference type="NCBI Taxonomy" id="516965"/>
    <lineage>
        <taxon>Bacteria</taxon>
        <taxon>Bacillati</taxon>
        <taxon>Bacillota</taxon>
        <taxon>Bacilli</taxon>
        <taxon>Bacillales</taxon>
        <taxon>Paenibacillaceae</taxon>
        <taxon>Paenibacillus</taxon>
    </lineage>
</organism>
<dbReference type="RefSeq" id="WP_270880358.1">
    <property type="nucleotide sequence ID" value="NZ_JAQFVF010000033.1"/>
</dbReference>
<dbReference type="SUPFAM" id="SSF55073">
    <property type="entry name" value="Nucleotide cyclase"/>
    <property type="match status" value="1"/>
</dbReference>
<dbReference type="PANTHER" id="PTHR33121:SF70">
    <property type="entry name" value="SIGNALING PROTEIN YKOW"/>
    <property type="match status" value="1"/>
</dbReference>
<dbReference type="Gene3D" id="3.20.20.450">
    <property type="entry name" value="EAL domain"/>
    <property type="match status" value="1"/>
</dbReference>
<keyword evidence="1" id="KW-1133">Transmembrane helix</keyword>
<evidence type="ECO:0000259" key="2">
    <source>
        <dbReference type="PROSITE" id="PS50883"/>
    </source>
</evidence>
<feature type="domain" description="GGDEF" evidence="3">
    <location>
        <begin position="380"/>
        <end position="492"/>
    </location>
</feature>
<feature type="transmembrane region" description="Helical" evidence="1">
    <location>
        <begin position="69"/>
        <end position="87"/>
    </location>
</feature>
<dbReference type="Proteomes" id="UP001596044">
    <property type="component" value="Unassembled WGS sequence"/>
</dbReference>
<dbReference type="PROSITE" id="PS50883">
    <property type="entry name" value="EAL"/>
    <property type="match status" value="1"/>
</dbReference>
<name>A0ABW0K317_9BACL</name>
<dbReference type="SMART" id="SM00267">
    <property type="entry name" value="GGDEF"/>
    <property type="match status" value="1"/>
</dbReference>
<feature type="transmembrane region" description="Helical" evidence="1">
    <location>
        <begin position="6"/>
        <end position="26"/>
    </location>
</feature>
<keyword evidence="1" id="KW-0472">Membrane</keyword>
<evidence type="ECO:0000313" key="4">
    <source>
        <dbReference type="EMBL" id="MFC5446956.1"/>
    </source>
</evidence>
<dbReference type="Pfam" id="PF00563">
    <property type="entry name" value="EAL"/>
    <property type="match status" value="1"/>
</dbReference>
<dbReference type="PROSITE" id="PS50887">
    <property type="entry name" value="GGDEF"/>
    <property type="match status" value="1"/>
</dbReference>
<evidence type="ECO:0000259" key="3">
    <source>
        <dbReference type="PROSITE" id="PS50887"/>
    </source>
</evidence>
<sequence>MLTFVASLLLYIIPVFLLFHMAFEVYHRNRGYALNRIAFILLLLLGFLFAGNYLVRVTPEAYTSVVTRLFYYFPAIVTLSVSLHFYLRMTGRFQSIAKWKLLAVCYGQLLPALALFLPMSWFEIGVVDGGLWNVDIPGLGIKLLLLGCNCYSFLVSLILVVAGLSYVKKYDLNLKIKQFRTILLGLIVGGTWGIVFLLHKRLPVIPHSLNCPDLGLFSILWFALFLRTAMLKFDFLPAIDRNYQKLYDLAPLAILVVNARGIIRDLNPQAAQLLERAPEDLLYQHVDQILLSAANRIKGAAVDFCVVTRNGVAKTVQVDSYDMESQGELLRYIALADVEQRRSAEEQIDYLAYHDPVTGLANRTQFQRQMDMHLGSQPSRPIGVLLIRLAGESDQVFAADLLRQIVPERALIARLDHEQFALLITDDLELDQLLALGNHVVTEGQAHDLNANVGIGLYPDHGLTFDELMQAAESAVHQANKMGLQAAIHGIVQRNLKAQDQQIGAQRAFDAGEFIYYYQPLLDVRSGRIIGTEALLRWVRPGVGLVPFQDFLMSVDKEDLRDEISYWVLENICHQQRQWTEQGLPQVQMSVNCTPQFLLHPQFPTRLIETLSRSGIQPEMLSLVVKEDSMTDSVEALLKRGNELLELGIKLTLDVCGIGSGSLHVIKQLDVHAIMVDCSRQVNLQAEPDQVRLHTLIAMSYSSGKRVIAKGVETFEQWELLSALGCDQMQGQFVSKPLEAHDFVRYMHQKKLGA</sequence>
<proteinExistence type="predicted"/>
<keyword evidence="1" id="KW-0812">Transmembrane</keyword>
<dbReference type="SMART" id="SM00052">
    <property type="entry name" value="EAL"/>
    <property type="match status" value="1"/>
</dbReference>
<dbReference type="SUPFAM" id="SSF55785">
    <property type="entry name" value="PYP-like sensor domain (PAS domain)"/>
    <property type="match status" value="1"/>
</dbReference>
<accession>A0ABW0K317</accession>
<dbReference type="Gene3D" id="3.30.450.20">
    <property type="entry name" value="PAS domain"/>
    <property type="match status" value="1"/>
</dbReference>
<dbReference type="CDD" id="cd01949">
    <property type="entry name" value="GGDEF"/>
    <property type="match status" value="1"/>
</dbReference>
<dbReference type="SUPFAM" id="SSF141868">
    <property type="entry name" value="EAL domain-like"/>
    <property type="match status" value="1"/>
</dbReference>
<dbReference type="InterPro" id="IPR035919">
    <property type="entry name" value="EAL_sf"/>
</dbReference>
<feature type="transmembrane region" description="Helical" evidence="1">
    <location>
        <begin position="141"/>
        <end position="167"/>
    </location>
</feature>
<comment type="caution">
    <text evidence="4">The sequence shown here is derived from an EMBL/GenBank/DDBJ whole genome shotgun (WGS) entry which is preliminary data.</text>
</comment>
<dbReference type="InterPro" id="IPR000160">
    <property type="entry name" value="GGDEF_dom"/>
</dbReference>
<feature type="transmembrane region" description="Helical" evidence="1">
    <location>
        <begin position="99"/>
        <end position="121"/>
    </location>
</feature>
<dbReference type="InterPro" id="IPR050706">
    <property type="entry name" value="Cyclic-di-GMP_PDE-like"/>
</dbReference>
<dbReference type="InterPro" id="IPR043128">
    <property type="entry name" value="Rev_trsase/Diguanyl_cyclase"/>
</dbReference>
<evidence type="ECO:0000313" key="5">
    <source>
        <dbReference type="Proteomes" id="UP001596044"/>
    </source>
</evidence>
<dbReference type="InterPro" id="IPR035965">
    <property type="entry name" value="PAS-like_dom_sf"/>
</dbReference>
<feature type="domain" description="EAL" evidence="2">
    <location>
        <begin position="498"/>
        <end position="751"/>
    </location>
</feature>
<dbReference type="EMBL" id="JBHSMJ010000004">
    <property type="protein sequence ID" value="MFC5446956.1"/>
    <property type="molecule type" value="Genomic_DNA"/>
</dbReference>